<evidence type="ECO:0000313" key="2">
    <source>
        <dbReference type="EMBL" id="TYT73328.1"/>
    </source>
</evidence>
<keyword evidence="1" id="KW-0812">Transmembrane</keyword>
<keyword evidence="1" id="KW-1133">Transmembrane helix</keyword>
<keyword evidence="1" id="KW-0472">Membrane</keyword>
<reference evidence="2 3" key="1">
    <citation type="submission" date="2019-06" db="EMBL/GenBank/DDBJ databases">
        <title>Desulfobotulus mexicanus sp. nov., a novel sulfate-reducing bacterium isolated from the sediment of an alkaline crater lake in Mexico.</title>
        <authorList>
            <person name="Hirschler-Rea A."/>
        </authorList>
    </citation>
    <scope>NUCLEOTIDE SEQUENCE [LARGE SCALE GENOMIC DNA]</scope>
    <source>
        <strain evidence="2 3">PAR22N</strain>
    </source>
</reference>
<feature type="transmembrane region" description="Helical" evidence="1">
    <location>
        <begin position="113"/>
        <end position="137"/>
    </location>
</feature>
<dbReference type="EMBL" id="VDMB01000035">
    <property type="protein sequence ID" value="TYT73328.1"/>
    <property type="molecule type" value="Genomic_DNA"/>
</dbReference>
<evidence type="ECO:0000313" key="3">
    <source>
        <dbReference type="Proteomes" id="UP000321899"/>
    </source>
</evidence>
<name>A0A5S5MC72_9BACT</name>
<dbReference type="OrthoDB" id="9806524at2"/>
<sequence length="463" mass="52335">MGVYPVMKQWGWKAVCCRDLPEYEKWCQQVSLKESLLCETGGGEAFVDEGQKIFFQFMQNRKASSNVISGRLSSLLNQGYAPEEIARAFAIAWLTEQQIMYLPARPFSENKWLALWLPWFMALLTTLTAVTMGLWAYRDGLAVFVFWSAFLAIPFVFLGWLYSLGFGFFLRWLDRFMARERVHPHAVLISESNSKYACFVAEMASHKASVSSGIAIKDRSDELISCRNHFKRFYLMYKSLTAFNTITHRNLKYQPVDGYGFAARITSVPVGAGELIDLAFSYPVIFPLEGSVQLTALLGFEERNVFVDNEGAWIAGKVPEAVQHYPFALAQLEGHEEGTMVLALDVDAPHFLNNTGHDLCTAEGKLSPFVQQIQSKLMAWEQGRVASQYVLSELETSGVLVQKNVTVRASKNKPDIFNGFRMVDADLLVQQDDATLAKWVRNGTMQAAYLHLASLKHFERLSF</sequence>
<organism evidence="2 3">
    <name type="scientific">Desulfobotulus mexicanus</name>
    <dbReference type="NCBI Taxonomy" id="2586642"/>
    <lineage>
        <taxon>Bacteria</taxon>
        <taxon>Pseudomonadati</taxon>
        <taxon>Thermodesulfobacteriota</taxon>
        <taxon>Desulfobacteria</taxon>
        <taxon>Desulfobacterales</taxon>
        <taxon>Desulfobacteraceae</taxon>
        <taxon>Desulfobotulus</taxon>
    </lineage>
</organism>
<dbReference type="Proteomes" id="UP000321899">
    <property type="component" value="Unassembled WGS sequence"/>
</dbReference>
<proteinExistence type="predicted"/>
<comment type="caution">
    <text evidence="2">The sequence shown here is derived from an EMBL/GenBank/DDBJ whole genome shotgun (WGS) entry which is preliminary data.</text>
</comment>
<keyword evidence="3" id="KW-1185">Reference proteome</keyword>
<protein>
    <submittedName>
        <fullName evidence="2">SapC family protein</fullName>
    </submittedName>
</protein>
<dbReference type="AlphaFoldDB" id="A0A5S5MC72"/>
<evidence type="ECO:0000256" key="1">
    <source>
        <dbReference type="SAM" id="Phobius"/>
    </source>
</evidence>
<feature type="transmembrane region" description="Helical" evidence="1">
    <location>
        <begin position="143"/>
        <end position="170"/>
    </location>
</feature>
<dbReference type="InterPro" id="IPR010836">
    <property type="entry name" value="SapC"/>
</dbReference>
<dbReference type="Pfam" id="PF07277">
    <property type="entry name" value="SapC"/>
    <property type="match status" value="1"/>
</dbReference>
<accession>A0A5S5MC72</accession>
<gene>
    <name evidence="2" type="ORF">FIM25_15770</name>
</gene>